<keyword evidence="3" id="KW-1185">Reference proteome</keyword>
<dbReference type="InterPro" id="IPR053137">
    <property type="entry name" value="NLR-like"/>
</dbReference>
<dbReference type="PANTHER" id="PTHR46082:SF6">
    <property type="entry name" value="AAA+ ATPASE DOMAIN-CONTAINING PROTEIN-RELATED"/>
    <property type="match status" value="1"/>
</dbReference>
<dbReference type="GeneID" id="9625023"/>
<dbReference type="STRING" id="3068.D8U7D4"/>
<feature type="region of interest" description="Disordered" evidence="1">
    <location>
        <begin position="537"/>
        <end position="557"/>
    </location>
</feature>
<dbReference type="RefSeq" id="XP_002954509.1">
    <property type="nucleotide sequence ID" value="XM_002954463.1"/>
</dbReference>
<proteinExistence type="predicted"/>
<reference evidence="2 3" key="1">
    <citation type="journal article" date="2010" name="Science">
        <title>Genomic analysis of organismal complexity in the multicellular green alga Volvox carteri.</title>
        <authorList>
            <person name="Prochnik S.E."/>
            <person name="Umen J."/>
            <person name="Nedelcu A.M."/>
            <person name="Hallmann A."/>
            <person name="Miller S.M."/>
            <person name="Nishii I."/>
            <person name="Ferris P."/>
            <person name="Kuo A."/>
            <person name="Mitros T."/>
            <person name="Fritz-Laylin L.K."/>
            <person name="Hellsten U."/>
            <person name="Chapman J."/>
            <person name="Simakov O."/>
            <person name="Rensing S.A."/>
            <person name="Terry A."/>
            <person name="Pangilinan J."/>
            <person name="Kapitonov V."/>
            <person name="Jurka J."/>
            <person name="Salamov A."/>
            <person name="Shapiro H."/>
            <person name="Schmutz J."/>
            <person name="Grimwood J."/>
            <person name="Lindquist E."/>
            <person name="Lucas S."/>
            <person name="Grigoriev I.V."/>
            <person name="Schmitt R."/>
            <person name="Kirk D."/>
            <person name="Rokhsar D.S."/>
        </authorList>
    </citation>
    <scope>NUCLEOTIDE SEQUENCE [LARGE SCALE GENOMIC DNA]</scope>
    <source>
        <strain evidence="3">f. Nagariensis / Eve</strain>
    </source>
</reference>
<dbReference type="Pfam" id="PF13424">
    <property type="entry name" value="TPR_12"/>
    <property type="match status" value="1"/>
</dbReference>
<sequence>MPEPKPTSSEGWSVGVGWEVGGPRLDQHDTSSRTVGQLTSHRLQVPYKLASWKARLLWGPQEVMTLLPASHDEQPQMPRPPPPPPPPTPPAQPQQHQQRLGSSTDDKLRHSLSYSSGGGPTSRSTSSGVAAAAAAANALASPFLTRPPHSAAGGGGTAVALSGSPSVQLTSYGSQNGPGRCSGPVSPQVCRSVRLRADRLSDRASTAAAAAAARRMDLGWVRPPRRTPREPPLLAQYPPPCSFLAPLIHYQLTAVALPPTAPRLALVNVRRLAAPTTLTRSPAQDLSQLQEVVLDRGGLVLTRIWCLYEIWQTVRQKGPEALRALTGPLEFEELVRVWGELEVERAQSACHDLDRARAAVPRTPLHGERAYRAAFLLRTAGSGAAALGAAREAADVFCGCLGPAHPDTLRALRCVAGCHKDMGSTRQAVGLLEQQVIPFLDEAYGVGHTESCALDELGMLYYTLGEYDTAYDMLLAALSRRLRRLQMCAATTVVAPQLAAALAPLTGDPLAALLAALRALVSELAAEAVEAEARRAGAVAPLPSPPPGGDGGDGSVPLRGDVRTSVELVGLSLHSLGLVQRERAGRCRSAGASSGLMREARELMEVSVELLQVSSSEARGLTALDARANLAALVMEGGKYLAAEQLLRDNLTLTERVYGKDHPHTATAANNLALCLKRQRSSSPHKAQEALALYGRCLEVCGASLGESHPETLVAATNMGVLLADQLAESAPPELRDHGLVLECREGVQRVGERMEEAARAGQVSPGNCCVVS</sequence>
<dbReference type="AlphaFoldDB" id="D8U7D4"/>
<dbReference type="KEGG" id="vcn:VOLCADRAFT_95410"/>
<dbReference type="Proteomes" id="UP000001058">
    <property type="component" value="Unassembled WGS sequence"/>
</dbReference>
<dbReference type="OrthoDB" id="549540at2759"/>
<organism evidence="3">
    <name type="scientific">Volvox carteri f. nagariensis</name>
    <dbReference type="NCBI Taxonomy" id="3068"/>
    <lineage>
        <taxon>Eukaryota</taxon>
        <taxon>Viridiplantae</taxon>
        <taxon>Chlorophyta</taxon>
        <taxon>core chlorophytes</taxon>
        <taxon>Chlorophyceae</taxon>
        <taxon>CS clade</taxon>
        <taxon>Chlamydomonadales</taxon>
        <taxon>Volvocaceae</taxon>
        <taxon>Volvox</taxon>
    </lineage>
</organism>
<evidence type="ECO:0000256" key="1">
    <source>
        <dbReference type="SAM" id="MobiDB-lite"/>
    </source>
</evidence>
<feature type="compositionally biased region" description="Pro residues" evidence="1">
    <location>
        <begin position="77"/>
        <end position="92"/>
    </location>
</feature>
<dbReference type="SUPFAM" id="SSF48452">
    <property type="entry name" value="TPR-like"/>
    <property type="match status" value="2"/>
</dbReference>
<name>D8U7D4_VOLCA</name>
<feature type="compositionally biased region" description="Low complexity" evidence="1">
    <location>
        <begin position="8"/>
        <end position="17"/>
    </location>
</feature>
<feature type="region of interest" description="Disordered" evidence="1">
    <location>
        <begin position="71"/>
        <end position="126"/>
    </location>
</feature>
<evidence type="ECO:0000313" key="3">
    <source>
        <dbReference type="Proteomes" id="UP000001058"/>
    </source>
</evidence>
<dbReference type="PANTHER" id="PTHR46082">
    <property type="entry name" value="ATP/GTP-BINDING PROTEIN-RELATED"/>
    <property type="match status" value="1"/>
</dbReference>
<dbReference type="InterPro" id="IPR011990">
    <property type="entry name" value="TPR-like_helical_dom_sf"/>
</dbReference>
<feature type="region of interest" description="Disordered" evidence="1">
    <location>
        <begin position="1"/>
        <end position="37"/>
    </location>
</feature>
<dbReference type="Gene3D" id="1.25.40.10">
    <property type="entry name" value="Tetratricopeptide repeat domain"/>
    <property type="match status" value="2"/>
</dbReference>
<gene>
    <name evidence="2" type="ORF">VOLCADRAFT_95410</name>
</gene>
<dbReference type="InParanoid" id="D8U7D4"/>
<protein>
    <submittedName>
        <fullName evidence="2">Kinesin</fullName>
    </submittedName>
</protein>
<evidence type="ECO:0000313" key="2">
    <source>
        <dbReference type="EMBL" id="EFJ44402.1"/>
    </source>
</evidence>
<accession>D8U7D4</accession>
<dbReference type="EMBL" id="GL378364">
    <property type="protein sequence ID" value="EFJ44402.1"/>
    <property type="molecule type" value="Genomic_DNA"/>
</dbReference>